<dbReference type="Pfam" id="PF11976">
    <property type="entry name" value="Rad60-SLD"/>
    <property type="match status" value="1"/>
</dbReference>
<proteinExistence type="predicted"/>
<evidence type="ECO:0000313" key="3">
    <source>
        <dbReference type="EMBL" id="SMN19678.1"/>
    </source>
</evidence>
<evidence type="ECO:0000313" key="4">
    <source>
        <dbReference type="Proteomes" id="UP000196158"/>
    </source>
</evidence>
<evidence type="ECO:0000256" key="1">
    <source>
        <dbReference type="SAM" id="MobiDB-lite"/>
    </source>
</evidence>
<reference evidence="3 4" key="1">
    <citation type="submission" date="2017-04" db="EMBL/GenBank/DDBJ databases">
        <authorList>
            <person name="Afonso C.L."/>
            <person name="Miller P.J."/>
            <person name="Scott M.A."/>
            <person name="Spackman E."/>
            <person name="Goraichik I."/>
            <person name="Dimitrov K.M."/>
            <person name="Suarez D.L."/>
            <person name="Swayne D.E."/>
        </authorList>
    </citation>
    <scope>NUCLEOTIDE SEQUENCE [LARGE SCALE GENOMIC DNA]</scope>
</reference>
<keyword evidence="4" id="KW-1185">Reference proteome</keyword>
<dbReference type="CDD" id="cd17080">
    <property type="entry name" value="Ubl_SLD2_Esc2_like"/>
    <property type="match status" value="1"/>
</dbReference>
<sequence length="452" mass="51674">MSDSEDDDDFFKASSSEDEEDLRNHIEDIIIESSKPNNNNNNNNNNNIKDDAFNLFSEPKKDDIKQNKSNSDEEHVVLEDRSSSNGSNNLKRTSDSDSMNTEKKSDFENSRRKRARTRLRNKEPISIDDDDDEQDSFSEISSRVSSPQKNDTTNRKDNYSDSDDENDLFFKELSRKKSPPTLEAPIPTSEAKRLYTIRFISKLDGSINKSVRVKVLGKFTFAKILPSALQGLQKAYKIPAVMKKIYQADNVALYWNSTKVLDFMTCNSLNIKQSFENEISNIDITIVSKEMEKSMELSLRAERQEADAKEAAEKAQSNGSRDKTNSIKTSLDDNQSADLIIEEFERELHDIALPNVIENSNTSNDRTLDPSDDTKEEIMKISLVGNDNKKIFVNVRGGTILSKLTDYYRKQKKLPQNTNFELYFDDEKLDLSMTIGSYDIEDEDMIEVKVLN</sequence>
<accession>A0A1X7R1Y7</accession>
<dbReference type="InterPro" id="IPR022617">
    <property type="entry name" value="Rad60/SUMO-like_dom"/>
</dbReference>
<name>A0A1X7R1Y7_9SACH</name>
<organism evidence="3 4">
    <name type="scientific">Maudiozyma saulgeensis</name>
    <dbReference type="NCBI Taxonomy" id="1789683"/>
    <lineage>
        <taxon>Eukaryota</taxon>
        <taxon>Fungi</taxon>
        <taxon>Dikarya</taxon>
        <taxon>Ascomycota</taxon>
        <taxon>Saccharomycotina</taxon>
        <taxon>Saccharomycetes</taxon>
        <taxon>Saccharomycetales</taxon>
        <taxon>Saccharomycetaceae</taxon>
        <taxon>Maudiozyma</taxon>
    </lineage>
</organism>
<dbReference type="Proteomes" id="UP000196158">
    <property type="component" value="Unassembled WGS sequence"/>
</dbReference>
<gene>
    <name evidence="3" type="ORF">KASA_0O02486G</name>
</gene>
<dbReference type="InterPro" id="IPR029071">
    <property type="entry name" value="Ubiquitin-like_domsf"/>
</dbReference>
<protein>
    <submittedName>
        <fullName evidence="3">Similar to Saccharomyces cerevisiae YDR363W ESC2 Sumo-like domain protein</fullName>
    </submittedName>
</protein>
<feature type="compositionally biased region" description="Basic and acidic residues" evidence="1">
    <location>
        <begin position="299"/>
        <end position="313"/>
    </location>
</feature>
<feature type="domain" description="Rad60/SUMO-like" evidence="2">
    <location>
        <begin position="379"/>
        <end position="450"/>
    </location>
</feature>
<dbReference type="EMBL" id="FXLY01000004">
    <property type="protein sequence ID" value="SMN19678.1"/>
    <property type="molecule type" value="Genomic_DNA"/>
</dbReference>
<dbReference type="Gene3D" id="3.10.20.90">
    <property type="entry name" value="Phosphatidylinositol 3-kinase Catalytic Subunit, Chain A, domain 1"/>
    <property type="match status" value="1"/>
</dbReference>
<dbReference type="AlphaFoldDB" id="A0A1X7R1Y7"/>
<feature type="compositionally biased region" description="Low complexity" evidence="1">
    <location>
        <begin position="37"/>
        <end position="47"/>
    </location>
</feature>
<feature type="compositionally biased region" description="Basic and acidic residues" evidence="1">
    <location>
        <begin position="48"/>
        <end position="82"/>
    </location>
</feature>
<dbReference type="OrthoDB" id="3365399at2759"/>
<feature type="compositionally biased region" description="Acidic residues" evidence="1">
    <location>
        <begin position="126"/>
        <end position="136"/>
    </location>
</feature>
<feature type="compositionally biased region" description="Basic and acidic residues" evidence="1">
    <location>
        <begin position="92"/>
        <end position="110"/>
    </location>
</feature>
<dbReference type="SUPFAM" id="SSF54236">
    <property type="entry name" value="Ubiquitin-like"/>
    <property type="match status" value="1"/>
</dbReference>
<evidence type="ECO:0000259" key="2">
    <source>
        <dbReference type="Pfam" id="PF11976"/>
    </source>
</evidence>
<feature type="region of interest" description="Disordered" evidence="1">
    <location>
        <begin position="299"/>
        <end position="329"/>
    </location>
</feature>
<feature type="region of interest" description="Disordered" evidence="1">
    <location>
        <begin position="1"/>
        <end position="165"/>
    </location>
</feature>